<organism evidence="1">
    <name type="scientific">Cyprideis torosa</name>
    <dbReference type="NCBI Taxonomy" id="163714"/>
    <lineage>
        <taxon>Eukaryota</taxon>
        <taxon>Metazoa</taxon>
        <taxon>Ecdysozoa</taxon>
        <taxon>Arthropoda</taxon>
        <taxon>Crustacea</taxon>
        <taxon>Oligostraca</taxon>
        <taxon>Ostracoda</taxon>
        <taxon>Podocopa</taxon>
        <taxon>Podocopida</taxon>
        <taxon>Cytherocopina</taxon>
        <taxon>Cytheroidea</taxon>
        <taxon>Cytherideidae</taxon>
        <taxon>Cyprideis</taxon>
    </lineage>
</organism>
<proteinExistence type="predicted"/>
<gene>
    <name evidence="1" type="ORF">CTOB1V02_LOCUS9016</name>
</gene>
<dbReference type="AlphaFoldDB" id="A0A7R8WGE4"/>
<name>A0A7R8WGE4_9CRUS</name>
<accession>A0A7R8WGE4</accession>
<protein>
    <submittedName>
        <fullName evidence="1">Uncharacterized protein</fullName>
    </submittedName>
</protein>
<sequence length="116" mass="11409">MLSAAHPNQCVQRKQKGADSTSYVSFVTTVIDVECSASESSEARTRMGVGTVPKTVSEEEVVVGGGGLTSPPPTIGSALDGVVGGVIKSTTITGGGEGGTPIGGGEWGITITGGEG</sequence>
<evidence type="ECO:0000313" key="1">
    <source>
        <dbReference type="EMBL" id="CAD7231162.1"/>
    </source>
</evidence>
<dbReference type="EMBL" id="OB663236">
    <property type="protein sequence ID" value="CAD7231162.1"/>
    <property type="molecule type" value="Genomic_DNA"/>
</dbReference>
<reference evidence="1" key="1">
    <citation type="submission" date="2020-11" db="EMBL/GenBank/DDBJ databases">
        <authorList>
            <person name="Tran Van P."/>
        </authorList>
    </citation>
    <scope>NUCLEOTIDE SEQUENCE</scope>
</reference>